<organism evidence="1 2">
    <name type="scientific">Cichorium intybus</name>
    <name type="common">Chicory</name>
    <dbReference type="NCBI Taxonomy" id="13427"/>
    <lineage>
        <taxon>Eukaryota</taxon>
        <taxon>Viridiplantae</taxon>
        <taxon>Streptophyta</taxon>
        <taxon>Embryophyta</taxon>
        <taxon>Tracheophyta</taxon>
        <taxon>Spermatophyta</taxon>
        <taxon>Magnoliopsida</taxon>
        <taxon>eudicotyledons</taxon>
        <taxon>Gunneridae</taxon>
        <taxon>Pentapetalae</taxon>
        <taxon>asterids</taxon>
        <taxon>campanulids</taxon>
        <taxon>Asterales</taxon>
        <taxon>Asteraceae</taxon>
        <taxon>Cichorioideae</taxon>
        <taxon>Cichorieae</taxon>
        <taxon>Cichoriinae</taxon>
        <taxon>Cichorium</taxon>
    </lineage>
</organism>
<proteinExistence type="predicted"/>
<dbReference type="EMBL" id="CM042014">
    <property type="protein sequence ID" value="KAI3724184.1"/>
    <property type="molecule type" value="Genomic_DNA"/>
</dbReference>
<accession>A0ACB9BQC0</accession>
<reference evidence="1 2" key="2">
    <citation type="journal article" date="2022" name="Mol. Ecol. Resour.">
        <title>The genomes of chicory, endive, great burdock and yacon provide insights into Asteraceae paleo-polyploidization history and plant inulin production.</title>
        <authorList>
            <person name="Fan W."/>
            <person name="Wang S."/>
            <person name="Wang H."/>
            <person name="Wang A."/>
            <person name="Jiang F."/>
            <person name="Liu H."/>
            <person name="Zhao H."/>
            <person name="Xu D."/>
            <person name="Zhang Y."/>
        </authorList>
    </citation>
    <scope>NUCLEOTIDE SEQUENCE [LARGE SCALE GENOMIC DNA]</scope>
    <source>
        <strain evidence="2">cv. Punajuju</strain>
        <tissue evidence="1">Leaves</tissue>
    </source>
</reference>
<evidence type="ECO:0000313" key="2">
    <source>
        <dbReference type="Proteomes" id="UP001055811"/>
    </source>
</evidence>
<comment type="caution">
    <text evidence="1">The sequence shown here is derived from an EMBL/GenBank/DDBJ whole genome shotgun (WGS) entry which is preliminary data.</text>
</comment>
<reference evidence="2" key="1">
    <citation type="journal article" date="2022" name="Mol. Ecol. Resour.">
        <title>The genomes of chicory, endive, great burdock and yacon provide insights into Asteraceae palaeo-polyploidization history and plant inulin production.</title>
        <authorList>
            <person name="Fan W."/>
            <person name="Wang S."/>
            <person name="Wang H."/>
            <person name="Wang A."/>
            <person name="Jiang F."/>
            <person name="Liu H."/>
            <person name="Zhao H."/>
            <person name="Xu D."/>
            <person name="Zhang Y."/>
        </authorList>
    </citation>
    <scope>NUCLEOTIDE SEQUENCE [LARGE SCALE GENOMIC DNA]</scope>
    <source>
        <strain evidence="2">cv. Punajuju</strain>
    </source>
</reference>
<evidence type="ECO:0000313" key="1">
    <source>
        <dbReference type="EMBL" id="KAI3724184.1"/>
    </source>
</evidence>
<dbReference type="Proteomes" id="UP001055811">
    <property type="component" value="Linkage Group LG06"/>
</dbReference>
<keyword evidence="2" id="KW-1185">Reference proteome</keyword>
<gene>
    <name evidence="1" type="ORF">L2E82_35952</name>
</gene>
<sequence length="327" mass="36913">MLSDVIIKVEEFYYLADFLVLDTRQAANGEQPTIILGRPFLATANANIDCRTGEMGISFGHQQTKINIFNAKGSTMEDEECYQVDIIDELVQQYTPEVLQQEVMDIHEEGNVEQEKQEEVAGKDKGMNHEECTHIEKLPTEIPKTLKLSLQEPPTLELKPLPAHLKYAFLGEKETLPVILATNLTTEQEKDLHKVLSKHKEAIGWTIADLKGISPITLNTKDGDKVSTRPVTGWRVCIDYRKLNAATSKDHFPLPFIDQIVEKLAGQKYYCFLDGYSGYNQIAIHPEDQAKTTFTCPYGMLESIEKSVRTMCGIKFGAFFGEKPFYG</sequence>
<protein>
    <submittedName>
        <fullName evidence="1">Uncharacterized protein</fullName>
    </submittedName>
</protein>
<name>A0ACB9BQC0_CICIN</name>